<organism evidence="2 3">
    <name type="scientific">Mucilaginibacter terrenus</name>
    <dbReference type="NCBI Taxonomy" id="2482727"/>
    <lineage>
        <taxon>Bacteria</taxon>
        <taxon>Pseudomonadati</taxon>
        <taxon>Bacteroidota</taxon>
        <taxon>Sphingobacteriia</taxon>
        <taxon>Sphingobacteriales</taxon>
        <taxon>Sphingobacteriaceae</taxon>
        <taxon>Mucilaginibacter</taxon>
    </lineage>
</organism>
<evidence type="ECO:0000313" key="3">
    <source>
        <dbReference type="Proteomes" id="UP000260823"/>
    </source>
</evidence>
<protein>
    <recommendedName>
        <fullName evidence="4">DUF4595 domain-containing protein</fullName>
    </recommendedName>
</protein>
<sequence length="234" mass="25948">MKKITALTLLLTPLAALAQDKLVKKKISLNLTEEYHVSTTNKDQREGLYMVTDPNGSAVVRGKYDNGKKVGTWFFYNPDNKLSQQYDYNTGKLLYTDQDSGSYVKVDYSIAAPENAQVQPPVKIGGATLAFLTFFNSKDIPATILKEKTDVNVKYTISVDEAGHIADAWADYESAGTTERKRLSVRPNSSGLLDFIPAQINGKPVKSTVTMATTLPMDVNKQNSYNMMMSNQKQ</sequence>
<feature type="signal peptide" evidence="1">
    <location>
        <begin position="1"/>
        <end position="18"/>
    </location>
</feature>
<evidence type="ECO:0000313" key="2">
    <source>
        <dbReference type="EMBL" id="RFZ82896.1"/>
    </source>
</evidence>
<dbReference type="AlphaFoldDB" id="A0A3E2NPF8"/>
<evidence type="ECO:0008006" key="4">
    <source>
        <dbReference type="Google" id="ProtNLM"/>
    </source>
</evidence>
<dbReference type="EMBL" id="QWDE01000002">
    <property type="protein sequence ID" value="RFZ82896.1"/>
    <property type="molecule type" value="Genomic_DNA"/>
</dbReference>
<dbReference type="SUPFAM" id="SSF82185">
    <property type="entry name" value="Histone H3 K4-specific methyltransferase SET7/9 N-terminal domain"/>
    <property type="match status" value="1"/>
</dbReference>
<accession>A0A3E2NPF8</accession>
<comment type="caution">
    <text evidence="2">The sequence shown here is derived from an EMBL/GenBank/DDBJ whole genome shotgun (WGS) entry which is preliminary data.</text>
</comment>
<proteinExistence type="predicted"/>
<name>A0A3E2NPF8_9SPHI</name>
<dbReference type="Proteomes" id="UP000260823">
    <property type="component" value="Unassembled WGS sequence"/>
</dbReference>
<dbReference type="Gene3D" id="2.20.110.10">
    <property type="entry name" value="Histone H3 K4-specific methyltransferase SET7/9 N-terminal domain"/>
    <property type="match status" value="1"/>
</dbReference>
<gene>
    <name evidence="2" type="ORF">DYU05_12105</name>
</gene>
<dbReference type="RefSeq" id="WP_117383367.1">
    <property type="nucleotide sequence ID" value="NZ_QWDE01000002.1"/>
</dbReference>
<keyword evidence="1" id="KW-0732">Signal</keyword>
<reference evidence="2 3" key="1">
    <citation type="submission" date="2018-08" db="EMBL/GenBank/DDBJ databases">
        <title>Mucilaginibacter terrae sp. nov., isolated from manganese diggings.</title>
        <authorList>
            <person name="Huang Y."/>
            <person name="Zhou Z."/>
        </authorList>
    </citation>
    <scope>NUCLEOTIDE SEQUENCE [LARGE SCALE GENOMIC DNA]</scope>
    <source>
        <strain evidence="2 3">ZH6</strain>
    </source>
</reference>
<dbReference type="OrthoDB" id="1039448at2"/>
<feature type="chain" id="PRO_5017565962" description="DUF4595 domain-containing protein" evidence="1">
    <location>
        <begin position="19"/>
        <end position="234"/>
    </location>
</feature>
<evidence type="ECO:0000256" key="1">
    <source>
        <dbReference type="SAM" id="SignalP"/>
    </source>
</evidence>
<keyword evidence="3" id="KW-1185">Reference proteome</keyword>